<dbReference type="AlphaFoldDB" id="A0A846HFR7"/>
<reference evidence="2 3" key="1">
    <citation type="journal article" date="2015" name="Genome Announc.">
        <title>Draft Genome Sequence of Cyanobacterium Hassallia byssoidea Strain VB512170, Isolated from Monuments in India.</title>
        <authorList>
            <person name="Singh D."/>
            <person name="Chandrababunaidu M.M."/>
            <person name="Panda A."/>
            <person name="Sen D."/>
            <person name="Bhattacharyya S."/>
            <person name="Adhikary S.P."/>
            <person name="Tripathy S."/>
        </authorList>
    </citation>
    <scope>NUCLEOTIDE SEQUENCE [LARGE SCALE GENOMIC DNA]</scope>
    <source>
        <strain evidence="2 3">VB512170</strain>
    </source>
</reference>
<feature type="region of interest" description="Disordered" evidence="1">
    <location>
        <begin position="1"/>
        <end position="39"/>
    </location>
</feature>
<dbReference type="Proteomes" id="UP000031549">
    <property type="component" value="Unassembled WGS sequence"/>
</dbReference>
<name>A0A846HFR7_9CYAN</name>
<keyword evidence="3" id="KW-1185">Reference proteome</keyword>
<proteinExistence type="predicted"/>
<evidence type="ECO:0000256" key="1">
    <source>
        <dbReference type="SAM" id="MobiDB-lite"/>
    </source>
</evidence>
<sequence>MDIGGVGDSLETRRQGDKETRGTGGGHRECGGGGVRNVSVDKGDKKIILTDYRLPITDYRLPID</sequence>
<evidence type="ECO:0000313" key="2">
    <source>
        <dbReference type="EMBL" id="NEU76182.1"/>
    </source>
</evidence>
<feature type="compositionally biased region" description="Basic and acidic residues" evidence="1">
    <location>
        <begin position="10"/>
        <end position="30"/>
    </location>
</feature>
<dbReference type="RefSeq" id="WP_039748271.1">
    <property type="nucleotide sequence ID" value="NZ_JTCM02000098.1"/>
</dbReference>
<comment type="caution">
    <text evidence="2">The sequence shown here is derived from an EMBL/GenBank/DDBJ whole genome shotgun (WGS) entry which is preliminary data.</text>
</comment>
<protein>
    <submittedName>
        <fullName evidence="2">Uncharacterized protein</fullName>
    </submittedName>
</protein>
<gene>
    <name evidence="2" type="ORF">PI95_027565</name>
</gene>
<accession>A0A846HFR7</accession>
<evidence type="ECO:0000313" key="3">
    <source>
        <dbReference type="Proteomes" id="UP000031549"/>
    </source>
</evidence>
<dbReference type="EMBL" id="JTCM02000098">
    <property type="protein sequence ID" value="NEU76182.1"/>
    <property type="molecule type" value="Genomic_DNA"/>
</dbReference>
<organism evidence="2 3">
    <name type="scientific">Hassallia byssoidea VB512170</name>
    <dbReference type="NCBI Taxonomy" id="1304833"/>
    <lineage>
        <taxon>Bacteria</taxon>
        <taxon>Bacillati</taxon>
        <taxon>Cyanobacteriota</taxon>
        <taxon>Cyanophyceae</taxon>
        <taxon>Nostocales</taxon>
        <taxon>Tolypothrichaceae</taxon>
        <taxon>Hassallia</taxon>
    </lineage>
</organism>